<dbReference type="RefSeq" id="WP_138645415.1">
    <property type="nucleotide sequence ID" value="NZ_VCKW01000054.1"/>
</dbReference>
<accession>A0A5C4JDJ3</accession>
<comment type="caution">
    <text evidence="5">The sequence shown here is derived from an EMBL/GenBank/DDBJ whole genome shotgun (WGS) entry which is preliminary data.</text>
</comment>
<dbReference type="InterPro" id="IPR009057">
    <property type="entry name" value="Homeodomain-like_sf"/>
</dbReference>
<sequence length="331" mass="37804">MSAPRKYPQELRDRAVRLAMESDRPIAQIAADLGIHREALRIWVRQAQADAGQRSEQLTTVEREELKRLRKENNELKRANEILKAASALFAAELGQPRTKWSWWSITCVTASGPVPVCRVLDLCPGTYYDRKRRPPSARAQRDAVLIEQISDVHQASYGTYGAYRVPKQLRRQGVQVARCTVERLMRAHGLQGVHRRDRQRTTTPGETASRPPDLVNRRFTADRPDQLWPADITSLRYTTRLTDLGVVASVGSVADSHDNAMAESLNATFKTELIHRRSWRTRDQVEYAIVEWVGWYNHRRLHTAIGDVPPVEYEMAYYRSINTPAPTGAR</sequence>
<protein>
    <submittedName>
        <fullName evidence="5">IS3 family transposase</fullName>
    </submittedName>
</protein>
<dbReference type="Gene3D" id="1.10.10.10">
    <property type="entry name" value="Winged helix-like DNA-binding domain superfamily/Winged helix DNA-binding domain"/>
    <property type="match status" value="1"/>
</dbReference>
<organism evidence="5 6">
    <name type="scientific">Actinomadura soli</name>
    <dbReference type="NCBI Taxonomy" id="2508997"/>
    <lineage>
        <taxon>Bacteria</taxon>
        <taxon>Bacillati</taxon>
        <taxon>Actinomycetota</taxon>
        <taxon>Actinomycetes</taxon>
        <taxon>Streptosporangiales</taxon>
        <taxon>Thermomonosporaceae</taxon>
        <taxon>Actinomadura</taxon>
    </lineage>
</organism>
<comment type="function">
    <text evidence="1">Involved in the transposition of the insertion sequence.</text>
</comment>
<dbReference type="Pfam" id="PF01527">
    <property type="entry name" value="HTH_Tnp_1"/>
    <property type="match status" value="1"/>
</dbReference>
<dbReference type="GO" id="GO:0003677">
    <property type="term" value="F:DNA binding"/>
    <property type="evidence" value="ECO:0007669"/>
    <property type="project" value="InterPro"/>
</dbReference>
<keyword evidence="2" id="KW-0175">Coiled coil</keyword>
<gene>
    <name evidence="5" type="ORF">ETD83_13315</name>
</gene>
<dbReference type="NCBIfam" id="NF033516">
    <property type="entry name" value="transpos_IS3"/>
    <property type="match status" value="1"/>
</dbReference>
<evidence type="ECO:0000313" key="5">
    <source>
        <dbReference type="EMBL" id="TMR02189.1"/>
    </source>
</evidence>
<dbReference type="GO" id="GO:0004803">
    <property type="term" value="F:transposase activity"/>
    <property type="evidence" value="ECO:0007669"/>
    <property type="project" value="InterPro"/>
</dbReference>
<dbReference type="InterPro" id="IPR036388">
    <property type="entry name" value="WH-like_DNA-bd_sf"/>
</dbReference>
<dbReference type="Proteomes" id="UP000309174">
    <property type="component" value="Unassembled WGS sequence"/>
</dbReference>
<dbReference type="PANTHER" id="PTHR46889">
    <property type="entry name" value="TRANSPOSASE INSF FOR INSERTION SEQUENCE IS3B-RELATED"/>
    <property type="match status" value="1"/>
</dbReference>
<dbReference type="InterPro" id="IPR002514">
    <property type="entry name" value="Transposase_8"/>
</dbReference>
<dbReference type="InterPro" id="IPR050900">
    <property type="entry name" value="Transposase_IS3/IS150/IS904"/>
</dbReference>
<dbReference type="SUPFAM" id="SSF53098">
    <property type="entry name" value="Ribonuclease H-like"/>
    <property type="match status" value="1"/>
</dbReference>
<dbReference type="GO" id="GO:0015074">
    <property type="term" value="P:DNA integration"/>
    <property type="evidence" value="ECO:0007669"/>
    <property type="project" value="InterPro"/>
</dbReference>
<dbReference type="InterPro" id="IPR048020">
    <property type="entry name" value="Transpos_IS3"/>
</dbReference>
<dbReference type="InterPro" id="IPR025948">
    <property type="entry name" value="HTH-like_dom"/>
</dbReference>
<dbReference type="SUPFAM" id="SSF46689">
    <property type="entry name" value="Homeodomain-like"/>
    <property type="match status" value="1"/>
</dbReference>
<evidence type="ECO:0000313" key="6">
    <source>
        <dbReference type="Proteomes" id="UP000309174"/>
    </source>
</evidence>
<keyword evidence="6" id="KW-1185">Reference proteome</keyword>
<feature type="coiled-coil region" evidence="2">
    <location>
        <begin position="59"/>
        <end position="89"/>
    </location>
</feature>
<dbReference type="InterPro" id="IPR012337">
    <property type="entry name" value="RNaseH-like_sf"/>
</dbReference>
<proteinExistence type="predicted"/>
<dbReference type="AlphaFoldDB" id="A0A5C4JDJ3"/>
<dbReference type="PROSITE" id="PS50994">
    <property type="entry name" value="INTEGRASE"/>
    <property type="match status" value="1"/>
</dbReference>
<dbReference type="InterPro" id="IPR036397">
    <property type="entry name" value="RNaseH_sf"/>
</dbReference>
<name>A0A5C4JDJ3_9ACTN</name>
<evidence type="ECO:0000256" key="3">
    <source>
        <dbReference type="SAM" id="MobiDB-lite"/>
    </source>
</evidence>
<reference evidence="5 6" key="1">
    <citation type="submission" date="2019-05" db="EMBL/GenBank/DDBJ databases">
        <title>Draft genome sequence of Actinomadura sp. 14C53.</title>
        <authorList>
            <person name="Saricaoglu S."/>
            <person name="Isik K."/>
        </authorList>
    </citation>
    <scope>NUCLEOTIDE SEQUENCE [LARGE SCALE GENOMIC DNA]</scope>
    <source>
        <strain evidence="5 6">14C53</strain>
    </source>
</reference>
<dbReference type="OrthoDB" id="3257291at2"/>
<dbReference type="GO" id="GO:0006313">
    <property type="term" value="P:DNA transposition"/>
    <property type="evidence" value="ECO:0007669"/>
    <property type="project" value="InterPro"/>
</dbReference>
<dbReference type="Pfam" id="PF13683">
    <property type="entry name" value="rve_3"/>
    <property type="match status" value="1"/>
</dbReference>
<feature type="domain" description="Integrase catalytic" evidence="4">
    <location>
        <begin position="131"/>
        <end position="318"/>
    </location>
</feature>
<dbReference type="Gene3D" id="3.30.420.10">
    <property type="entry name" value="Ribonuclease H-like superfamily/Ribonuclease H"/>
    <property type="match status" value="1"/>
</dbReference>
<evidence type="ECO:0000256" key="2">
    <source>
        <dbReference type="SAM" id="Coils"/>
    </source>
</evidence>
<dbReference type="EMBL" id="VCKW01000054">
    <property type="protein sequence ID" value="TMR02189.1"/>
    <property type="molecule type" value="Genomic_DNA"/>
</dbReference>
<feature type="region of interest" description="Disordered" evidence="3">
    <location>
        <begin position="191"/>
        <end position="217"/>
    </location>
</feature>
<evidence type="ECO:0000259" key="4">
    <source>
        <dbReference type="PROSITE" id="PS50994"/>
    </source>
</evidence>
<dbReference type="Pfam" id="PF13276">
    <property type="entry name" value="HTH_21"/>
    <property type="match status" value="1"/>
</dbReference>
<evidence type="ECO:0000256" key="1">
    <source>
        <dbReference type="ARBA" id="ARBA00002286"/>
    </source>
</evidence>
<dbReference type="InterPro" id="IPR001584">
    <property type="entry name" value="Integrase_cat-core"/>
</dbReference>
<dbReference type="PANTHER" id="PTHR46889:SF4">
    <property type="entry name" value="TRANSPOSASE INSO FOR INSERTION SEQUENCE ELEMENT IS911B-RELATED"/>
    <property type="match status" value="1"/>
</dbReference>